<dbReference type="InterPro" id="IPR000979">
    <property type="entry name" value="Phosphodiesterase_MJ0936/Vps29"/>
</dbReference>
<dbReference type="InterPro" id="IPR024654">
    <property type="entry name" value="Calcineurin-like_PHP_lpxH"/>
</dbReference>
<protein>
    <recommendedName>
        <fullName evidence="2">Phosphoesterase</fullName>
        <ecNumber evidence="2">3.1.4.-</ecNumber>
    </recommendedName>
</protein>
<sequence length="154" mass="17055">MRILVVSDTHRDEANLRQAILSQPSAEVVIHLGDGADEALQMKDSFPEKMFLLVRGNCDWSSTLPNEGEITLCGKHILYTHGYTYNVKYGLYNITMAARERKADIVLFGHTHDALTDYEDGLYLMNPGSLHGSRGTYGIIDLSAAGVVTNILKI</sequence>
<organism evidence="4 5">
    <name type="scientific">Caproiciproducens galactitolivorans</name>
    <dbReference type="NCBI Taxonomy" id="642589"/>
    <lineage>
        <taxon>Bacteria</taxon>
        <taxon>Bacillati</taxon>
        <taxon>Bacillota</taxon>
        <taxon>Clostridia</taxon>
        <taxon>Eubacteriales</taxon>
        <taxon>Acutalibacteraceae</taxon>
        <taxon>Caproiciproducens</taxon>
    </lineage>
</organism>
<dbReference type="Pfam" id="PF12850">
    <property type="entry name" value="Metallophos_2"/>
    <property type="match status" value="1"/>
</dbReference>
<dbReference type="GO" id="GO:0016787">
    <property type="term" value="F:hydrolase activity"/>
    <property type="evidence" value="ECO:0007669"/>
    <property type="project" value="UniProtKB-UniRule"/>
</dbReference>
<dbReference type="RefSeq" id="WP_135658852.1">
    <property type="nucleotide sequence ID" value="NZ_JAJUFJ010000011.1"/>
</dbReference>
<proteinExistence type="inferred from homology"/>
<comment type="caution">
    <text evidence="4">The sequence shown here is derived from an EMBL/GenBank/DDBJ whole genome shotgun (WGS) entry which is preliminary data.</text>
</comment>
<gene>
    <name evidence="4" type="ORF">CAGA_11910</name>
</gene>
<dbReference type="GO" id="GO:0046872">
    <property type="term" value="F:metal ion binding"/>
    <property type="evidence" value="ECO:0007669"/>
    <property type="project" value="UniProtKB-KW"/>
</dbReference>
<keyword evidence="2" id="KW-0479">Metal-binding</keyword>
<comment type="cofactor">
    <cofactor evidence="2">
        <name>a divalent metal cation</name>
        <dbReference type="ChEBI" id="CHEBI:60240"/>
    </cofactor>
</comment>
<evidence type="ECO:0000313" key="4">
    <source>
        <dbReference type="EMBL" id="TGJ76649.1"/>
    </source>
</evidence>
<dbReference type="PANTHER" id="PTHR11124">
    <property type="entry name" value="VACUOLAR SORTING PROTEIN VPS29"/>
    <property type="match status" value="1"/>
</dbReference>
<dbReference type="NCBIfam" id="TIGR00040">
    <property type="entry name" value="yfcE"/>
    <property type="match status" value="1"/>
</dbReference>
<dbReference type="EMBL" id="SRMQ01000004">
    <property type="protein sequence ID" value="TGJ76649.1"/>
    <property type="molecule type" value="Genomic_DNA"/>
</dbReference>
<evidence type="ECO:0000259" key="3">
    <source>
        <dbReference type="Pfam" id="PF12850"/>
    </source>
</evidence>
<accession>A0A4Z0XYP4</accession>
<comment type="similarity">
    <text evidence="1 2">Belongs to the metallophosphoesterase superfamily. YfcE family.</text>
</comment>
<dbReference type="Proteomes" id="UP000297714">
    <property type="component" value="Unassembled WGS sequence"/>
</dbReference>
<feature type="domain" description="Calcineurin-like phosphoesterase" evidence="3">
    <location>
        <begin position="1"/>
        <end position="142"/>
    </location>
</feature>
<name>A0A4Z0XYP4_9FIRM</name>
<reference evidence="4 5" key="1">
    <citation type="submission" date="2019-04" db="EMBL/GenBank/DDBJ databases">
        <authorList>
            <person name="Poehlein A."/>
            <person name="Bengelsdorf F.R."/>
            <person name="Duerre P."/>
            <person name="Daniel R."/>
        </authorList>
    </citation>
    <scope>NUCLEOTIDE SEQUENCE [LARGE SCALE GENOMIC DNA]</scope>
    <source>
        <strain evidence="4 5">BS-1</strain>
    </source>
</reference>
<keyword evidence="5" id="KW-1185">Reference proteome</keyword>
<dbReference type="EC" id="3.1.4.-" evidence="2"/>
<evidence type="ECO:0000313" key="5">
    <source>
        <dbReference type="Proteomes" id="UP000297714"/>
    </source>
</evidence>
<dbReference type="InterPro" id="IPR029052">
    <property type="entry name" value="Metallo-depent_PP-like"/>
</dbReference>
<evidence type="ECO:0000256" key="1">
    <source>
        <dbReference type="ARBA" id="ARBA00008950"/>
    </source>
</evidence>
<dbReference type="SUPFAM" id="SSF56300">
    <property type="entry name" value="Metallo-dependent phosphatases"/>
    <property type="match status" value="1"/>
</dbReference>
<dbReference type="Gene3D" id="3.60.21.10">
    <property type="match status" value="1"/>
</dbReference>
<evidence type="ECO:0000256" key="2">
    <source>
        <dbReference type="RuleBase" id="RU362039"/>
    </source>
</evidence>
<dbReference type="AlphaFoldDB" id="A0A4Z0XYP4"/>
<dbReference type="OrthoDB" id="9800565at2"/>